<reference evidence="1" key="1">
    <citation type="journal article" date="2014" name="Int. J. Syst. Evol. Microbiol.">
        <title>Complete genome of a new Firmicutes species belonging to the dominant human colonic microbiota ('Ruminococcus bicirculans') reveals two chromosomes and a selective capacity to utilize plant glucans.</title>
        <authorList>
            <consortium name="NISC Comparative Sequencing Program"/>
            <person name="Wegmann U."/>
            <person name="Louis P."/>
            <person name="Goesmann A."/>
            <person name="Henrissat B."/>
            <person name="Duncan S.H."/>
            <person name="Flint H.J."/>
        </authorList>
    </citation>
    <scope>NUCLEOTIDE SEQUENCE</scope>
    <source>
        <strain evidence="1">JCM 12607</strain>
    </source>
</reference>
<accession>A0ABW2WMY3</accession>
<keyword evidence="4" id="KW-1185">Reference proteome</keyword>
<evidence type="ECO:0000313" key="1">
    <source>
        <dbReference type="EMBL" id="MFD0621537.1"/>
    </source>
</evidence>
<dbReference type="EMBL" id="JBHTGL010000008">
    <property type="protein sequence ID" value="MFD0629329.1"/>
    <property type="molecule type" value="Genomic_DNA"/>
</dbReference>
<reference evidence="4" key="2">
    <citation type="journal article" date="2019" name="Int. J. Syst. Evol. Microbiol.">
        <title>The Global Catalogue of Microorganisms (GCM) 10K type strain sequencing project: providing services to taxonomists for standard genome sequencing and annotation.</title>
        <authorList>
            <consortium name="The Broad Institute Genomics Platform"/>
            <consortium name="The Broad Institute Genome Sequencing Center for Infectious Disease"/>
            <person name="Wu L."/>
            <person name="Ma J."/>
        </authorList>
    </citation>
    <scope>NUCLEOTIDE SEQUENCE [LARGE SCALE GENOMIC DNA]</scope>
    <source>
        <strain evidence="4">JCM 12607</strain>
    </source>
</reference>
<evidence type="ECO:0000313" key="3">
    <source>
        <dbReference type="EMBL" id="MFD0629972.1"/>
    </source>
</evidence>
<organism evidence="1 4">
    <name type="scientific">Streptomyces sanglieri</name>
    <dbReference type="NCBI Taxonomy" id="193460"/>
    <lineage>
        <taxon>Bacteria</taxon>
        <taxon>Bacillati</taxon>
        <taxon>Actinomycetota</taxon>
        <taxon>Actinomycetes</taxon>
        <taxon>Kitasatosporales</taxon>
        <taxon>Streptomycetaceae</taxon>
        <taxon>Streptomyces</taxon>
    </lineage>
</organism>
<dbReference type="Proteomes" id="UP001596915">
    <property type="component" value="Unassembled WGS sequence"/>
</dbReference>
<protein>
    <submittedName>
        <fullName evidence="1">Uncharacterized protein</fullName>
    </submittedName>
</protein>
<reference evidence="1" key="3">
    <citation type="submission" date="2024-09" db="EMBL/GenBank/DDBJ databases">
        <authorList>
            <person name="Sun Q."/>
            <person name="Mori K."/>
        </authorList>
    </citation>
    <scope>NUCLEOTIDE SEQUENCE</scope>
    <source>
        <strain evidence="1">JCM 12607</strain>
    </source>
</reference>
<evidence type="ECO:0000313" key="2">
    <source>
        <dbReference type="EMBL" id="MFD0629329.1"/>
    </source>
</evidence>
<dbReference type="EMBL" id="JBHTGL010000011">
    <property type="protein sequence ID" value="MFD0629972.1"/>
    <property type="molecule type" value="Genomic_DNA"/>
</dbReference>
<proteinExistence type="predicted"/>
<comment type="caution">
    <text evidence="1">The sequence shown here is derived from an EMBL/GenBank/DDBJ whole genome shotgun (WGS) entry which is preliminary data.</text>
</comment>
<evidence type="ECO:0000313" key="4">
    <source>
        <dbReference type="Proteomes" id="UP001596915"/>
    </source>
</evidence>
<dbReference type="EMBL" id="JBHTGL010000001">
    <property type="protein sequence ID" value="MFD0621537.1"/>
    <property type="molecule type" value="Genomic_DNA"/>
</dbReference>
<name>A0ABW2WMY3_9ACTN</name>
<gene>
    <name evidence="1" type="ORF">ACFQ2K_00660</name>
    <name evidence="2" type="ORF">ACFQ2K_48715</name>
    <name evidence="3" type="ORF">ACFQ2K_52770</name>
</gene>
<sequence length="281" mass="30225">MTGPRIFESLDAEWALVCAESGRAEMVLGWLHEGGVLLGDERAPGGLGDVLAGLERRDRAQGRVHSDRWMRVLLERAVGEGAGAQLAARVVVQAMLPGAVRMTQRLLRAGRDFDETGQVVVACLYQVVRRYPLHRTSGVAANLLLETLHLASCELQADTETDALPWHPALESAAVPGEPTADDPAETAWRTALGEQAAKAGLLRADEIPDGARGELVELLVWAVAAGLLDGVRARGIADESRAGARESAERAGVSAVTWRQRRSRTVRQLRAVADQWVQAA</sequence>